<dbReference type="EMBL" id="MHWW01000002">
    <property type="protein sequence ID" value="OHB16344.1"/>
    <property type="molecule type" value="Genomic_DNA"/>
</dbReference>
<evidence type="ECO:0000313" key="2">
    <source>
        <dbReference type="Proteomes" id="UP000177697"/>
    </source>
</evidence>
<accession>A0A1G2V3Z2</accession>
<dbReference type="Proteomes" id="UP000177697">
    <property type="component" value="Unassembled WGS sequence"/>
</dbReference>
<proteinExistence type="predicted"/>
<name>A0A1G2V3Z2_9BACT</name>
<organism evidence="1 2">
    <name type="scientific">Candidatus Zambryskibacteria bacterium RIFOXYC1_FULL_39_10</name>
    <dbReference type="NCBI Taxonomy" id="1802779"/>
    <lineage>
        <taxon>Bacteria</taxon>
        <taxon>Candidatus Zambryskiibacteriota</taxon>
    </lineage>
</organism>
<evidence type="ECO:0000313" key="1">
    <source>
        <dbReference type="EMBL" id="OHB16344.1"/>
    </source>
</evidence>
<sequence>MARTASKIIARKMRRAGNSMKGIAEKMKISKSTISTWCKDIELSQKLIDKIYISGVKKSLRGRLMGAEANKQKKINEVNKMFKEAEILINKISDRDLLIAGACLYWAEGAKTRGRFIFVNSDPIMIKIVYIFLIKILKINKKLIHSTVQINLIHKKRIKKVMKFWSEYLNIPLKNFSNPYYVNVVPKKIYENYDNYYGILRLQVLKGSSLQYKMLGFIEIFRKYAGVV</sequence>
<protein>
    <submittedName>
        <fullName evidence="1">Uncharacterized protein</fullName>
    </submittedName>
</protein>
<dbReference type="AlphaFoldDB" id="A0A1G2V3Z2"/>
<reference evidence="1 2" key="1">
    <citation type="journal article" date="2016" name="Nat. Commun.">
        <title>Thousands of microbial genomes shed light on interconnected biogeochemical processes in an aquifer system.</title>
        <authorList>
            <person name="Anantharaman K."/>
            <person name="Brown C.T."/>
            <person name="Hug L.A."/>
            <person name="Sharon I."/>
            <person name="Castelle C.J."/>
            <person name="Probst A.J."/>
            <person name="Thomas B.C."/>
            <person name="Singh A."/>
            <person name="Wilkins M.J."/>
            <person name="Karaoz U."/>
            <person name="Brodie E.L."/>
            <person name="Williams K.H."/>
            <person name="Hubbard S.S."/>
            <person name="Banfield J.F."/>
        </authorList>
    </citation>
    <scope>NUCLEOTIDE SEQUENCE [LARGE SCALE GENOMIC DNA]</scope>
</reference>
<gene>
    <name evidence="1" type="ORF">A2431_01445</name>
</gene>
<comment type="caution">
    <text evidence="1">The sequence shown here is derived from an EMBL/GenBank/DDBJ whole genome shotgun (WGS) entry which is preliminary data.</text>
</comment>